<evidence type="ECO:0000313" key="8">
    <source>
        <dbReference type="Ensembl" id="ENSPMGP00000028751.1"/>
    </source>
</evidence>
<dbReference type="PROSITE" id="PS50102">
    <property type="entry name" value="RRM"/>
    <property type="match status" value="1"/>
</dbReference>
<protein>
    <recommendedName>
        <fullName evidence="7">RRM domain-containing protein</fullName>
    </recommendedName>
</protein>
<comment type="similarity">
    <text evidence="2">Belongs to the SF3B4 family.</text>
</comment>
<dbReference type="InterPro" id="IPR000504">
    <property type="entry name" value="RRM_dom"/>
</dbReference>
<comment type="subcellular location">
    <subcellularLocation>
        <location evidence="1">Nucleus</location>
    </subcellularLocation>
</comment>
<keyword evidence="9" id="KW-1185">Reference proteome</keyword>
<dbReference type="InterPro" id="IPR052084">
    <property type="entry name" value="SF3B4_spliceosome_assoc"/>
</dbReference>
<dbReference type="GO" id="GO:0048026">
    <property type="term" value="P:positive regulation of mRNA splicing, via spliceosome"/>
    <property type="evidence" value="ECO:0007669"/>
    <property type="project" value="TreeGrafter"/>
</dbReference>
<keyword evidence="3" id="KW-0677">Repeat</keyword>
<evidence type="ECO:0000256" key="1">
    <source>
        <dbReference type="ARBA" id="ARBA00004123"/>
    </source>
</evidence>
<evidence type="ECO:0000256" key="5">
    <source>
        <dbReference type="ARBA" id="ARBA00023242"/>
    </source>
</evidence>
<evidence type="ECO:0000256" key="6">
    <source>
        <dbReference type="PROSITE-ProRule" id="PRU00176"/>
    </source>
</evidence>
<dbReference type="PANTHER" id="PTHR48030">
    <property type="entry name" value="SPLICING FACTOR 3B SUBUNIT 4"/>
    <property type="match status" value="1"/>
</dbReference>
<organism evidence="8 9">
    <name type="scientific">Periophthalmus magnuspinnatus</name>
    <dbReference type="NCBI Taxonomy" id="409849"/>
    <lineage>
        <taxon>Eukaryota</taxon>
        <taxon>Metazoa</taxon>
        <taxon>Chordata</taxon>
        <taxon>Craniata</taxon>
        <taxon>Vertebrata</taxon>
        <taxon>Euteleostomi</taxon>
        <taxon>Actinopterygii</taxon>
        <taxon>Neopterygii</taxon>
        <taxon>Teleostei</taxon>
        <taxon>Neoteleostei</taxon>
        <taxon>Acanthomorphata</taxon>
        <taxon>Gobiaria</taxon>
        <taxon>Gobiiformes</taxon>
        <taxon>Gobioidei</taxon>
        <taxon>Gobiidae</taxon>
        <taxon>Oxudercinae</taxon>
        <taxon>Periophthalmus</taxon>
    </lineage>
</organism>
<evidence type="ECO:0000259" key="7">
    <source>
        <dbReference type="PROSITE" id="PS50102"/>
    </source>
</evidence>
<dbReference type="STRING" id="409849.ENSPMGP00000028751"/>
<dbReference type="Ensembl" id="ENSPMGT00000030611.1">
    <property type="protein sequence ID" value="ENSPMGP00000028751.1"/>
    <property type="gene ID" value="ENSPMGG00000023148.1"/>
</dbReference>
<feature type="domain" description="RRM" evidence="7">
    <location>
        <begin position="7"/>
        <end position="69"/>
    </location>
</feature>
<dbReference type="Proteomes" id="UP000261520">
    <property type="component" value="Unplaced"/>
</dbReference>
<dbReference type="Gene3D" id="3.30.70.330">
    <property type="match status" value="1"/>
</dbReference>
<name>A0A3B4BIY0_9GOBI</name>
<evidence type="ECO:0000313" key="9">
    <source>
        <dbReference type="Proteomes" id="UP000261520"/>
    </source>
</evidence>
<dbReference type="Pfam" id="PF00076">
    <property type="entry name" value="RRM_1"/>
    <property type="match status" value="1"/>
</dbReference>
<dbReference type="InterPro" id="IPR012677">
    <property type="entry name" value="Nucleotide-bd_a/b_plait_sf"/>
</dbReference>
<sequence>MCEGIYATVYVGGLDEKVSEPLLWELFLQAGPVVNTHMPKDRVTGQHQGYGFVEFLSEEDADYAIKIMNMINCFCLVLKLQFCITLNPSIHV</sequence>
<reference evidence="8" key="1">
    <citation type="submission" date="2025-08" db="UniProtKB">
        <authorList>
            <consortium name="Ensembl"/>
        </authorList>
    </citation>
    <scope>IDENTIFICATION</scope>
</reference>
<dbReference type="PANTHER" id="PTHR48030:SF3">
    <property type="entry name" value="SPLICING FACTOR 3B SUBUNIT 4"/>
    <property type="match status" value="1"/>
</dbReference>
<dbReference type="GO" id="GO:0005730">
    <property type="term" value="C:nucleolus"/>
    <property type="evidence" value="ECO:0007669"/>
    <property type="project" value="TreeGrafter"/>
</dbReference>
<accession>A0A3B4BIY0</accession>
<dbReference type="FunFam" id="3.30.70.330:FF:000505">
    <property type="entry name" value="Splicing factor 3B subunit 4"/>
    <property type="match status" value="1"/>
</dbReference>
<dbReference type="CDD" id="cd12334">
    <property type="entry name" value="RRM1_SF3B4"/>
    <property type="match status" value="1"/>
</dbReference>
<evidence type="ECO:0000256" key="2">
    <source>
        <dbReference type="ARBA" id="ARBA00008363"/>
    </source>
</evidence>
<reference evidence="8" key="2">
    <citation type="submission" date="2025-09" db="UniProtKB">
        <authorList>
            <consortium name="Ensembl"/>
        </authorList>
    </citation>
    <scope>IDENTIFICATION</scope>
</reference>
<evidence type="ECO:0000256" key="4">
    <source>
        <dbReference type="ARBA" id="ARBA00022884"/>
    </source>
</evidence>
<keyword evidence="4 6" id="KW-0694">RNA-binding</keyword>
<dbReference type="GO" id="GO:0003723">
    <property type="term" value="F:RNA binding"/>
    <property type="evidence" value="ECO:0007669"/>
    <property type="project" value="UniProtKB-UniRule"/>
</dbReference>
<dbReference type="GO" id="GO:0071011">
    <property type="term" value="C:precatalytic spliceosome"/>
    <property type="evidence" value="ECO:0007669"/>
    <property type="project" value="TreeGrafter"/>
</dbReference>
<dbReference type="InterPro" id="IPR034158">
    <property type="entry name" value="SF3B4_RRM1"/>
</dbReference>
<keyword evidence="5" id="KW-0539">Nucleus</keyword>
<dbReference type="InterPro" id="IPR035979">
    <property type="entry name" value="RBD_domain_sf"/>
</dbReference>
<dbReference type="SUPFAM" id="SSF54928">
    <property type="entry name" value="RNA-binding domain, RBD"/>
    <property type="match status" value="1"/>
</dbReference>
<dbReference type="SMART" id="SM00360">
    <property type="entry name" value="RRM"/>
    <property type="match status" value="1"/>
</dbReference>
<dbReference type="GO" id="GO:0005686">
    <property type="term" value="C:U2 snRNP"/>
    <property type="evidence" value="ECO:0007669"/>
    <property type="project" value="TreeGrafter"/>
</dbReference>
<evidence type="ECO:0000256" key="3">
    <source>
        <dbReference type="ARBA" id="ARBA00022737"/>
    </source>
</evidence>
<proteinExistence type="inferred from homology"/>
<dbReference type="AlphaFoldDB" id="A0A3B4BIY0"/>